<dbReference type="AlphaFoldDB" id="A0A2U2MY55"/>
<gene>
    <name evidence="1" type="ORF">DEM34_14885</name>
</gene>
<dbReference type="EMBL" id="QFFI01000027">
    <property type="protein sequence ID" value="PWG61748.1"/>
    <property type="molecule type" value="Genomic_DNA"/>
</dbReference>
<protein>
    <submittedName>
        <fullName evidence="1">Uncharacterized protein</fullName>
    </submittedName>
</protein>
<keyword evidence="2" id="KW-1185">Reference proteome</keyword>
<comment type="caution">
    <text evidence="1">The sequence shown here is derived from an EMBL/GenBank/DDBJ whole genome shotgun (WGS) entry which is preliminary data.</text>
</comment>
<name>A0A2U2MY55_9GAMM</name>
<sequence length="112" mass="12940">MSVRDLPRESLDGWAAAAGRELPSVRLERRIDRLALQLQTVRSARQRGELFALITRLKADRRLEVQIETEAWKLSVVESEADQRAAFEAMQRLIAQRTPERVREMEREQGLG</sequence>
<organism evidence="1 2">
    <name type="scientific">Sediminicurvatus halobius</name>
    <dbReference type="NCBI Taxonomy" id="2182432"/>
    <lineage>
        <taxon>Bacteria</taxon>
        <taxon>Pseudomonadati</taxon>
        <taxon>Pseudomonadota</taxon>
        <taxon>Gammaproteobacteria</taxon>
        <taxon>Chromatiales</taxon>
        <taxon>Ectothiorhodospiraceae</taxon>
        <taxon>Sediminicurvatus</taxon>
    </lineage>
</organism>
<accession>A0A2U2MY55</accession>
<dbReference type="Proteomes" id="UP000245474">
    <property type="component" value="Unassembled WGS sequence"/>
</dbReference>
<reference evidence="1 2" key="1">
    <citation type="submission" date="2018-05" db="EMBL/GenBank/DDBJ databases">
        <title>Spiribacter halobius sp. nov., a moderately halophilic bacterium isolated from marine solar saltern.</title>
        <authorList>
            <person name="Zheng W.-S."/>
            <person name="Lu D.-C."/>
            <person name="Du Z.-J."/>
        </authorList>
    </citation>
    <scope>NUCLEOTIDE SEQUENCE [LARGE SCALE GENOMIC DNA]</scope>
    <source>
        <strain evidence="1 2">E85</strain>
    </source>
</reference>
<evidence type="ECO:0000313" key="2">
    <source>
        <dbReference type="Proteomes" id="UP000245474"/>
    </source>
</evidence>
<proteinExistence type="predicted"/>
<evidence type="ECO:0000313" key="1">
    <source>
        <dbReference type="EMBL" id="PWG61748.1"/>
    </source>
</evidence>